<evidence type="ECO:0000256" key="9">
    <source>
        <dbReference type="SAM" id="MobiDB-lite"/>
    </source>
</evidence>
<sequence>MKSYFVIISSQLPPDLVTNDQRLAAQELILNFRKTRMPYAVCQYILENSKSDYTLFQAATTIKEAIIRDWSLMNPEAIEGLRSFLLRYITNHITLQMCLKEPSIPHPLSEDRSTKVINAAAGPSDAGHAQSARRSSSPLPQCDESHR</sequence>
<comment type="similarity">
    <text evidence="3">Belongs to the exportin family.</text>
</comment>
<evidence type="ECO:0000256" key="7">
    <source>
        <dbReference type="ARBA" id="ARBA00023242"/>
    </source>
</evidence>
<comment type="caution">
    <text evidence="11">The sequence shown here is derived from an EMBL/GenBank/DDBJ whole genome shotgun (WGS) entry which is preliminary data.</text>
</comment>
<evidence type="ECO:0000313" key="12">
    <source>
        <dbReference type="Proteomes" id="UP000762676"/>
    </source>
</evidence>
<gene>
    <name evidence="11" type="ORF">ElyMa_004499200</name>
</gene>
<dbReference type="GO" id="GO:0005643">
    <property type="term" value="C:nuclear pore"/>
    <property type="evidence" value="ECO:0007669"/>
    <property type="project" value="TreeGrafter"/>
</dbReference>
<organism evidence="11 12">
    <name type="scientific">Elysia marginata</name>
    <dbReference type="NCBI Taxonomy" id="1093978"/>
    <lineage>
        <taxon>Eukaryota</taxon>
        <taxon>Metazoa</taxon>
        <taxon>Spiralia</taxon>
        <taxon>Lophotrochozoa</taxon>
        <taxon>Mollusca</taxon>
        <taxon>Gastropoda</taxon>
        <taxon>Heterobranchia</taxon>
        <taxon>Euthyneura</taxon>
        <taxon>Panpulmonata</taxon>
        <taxon>Sacoglossa</taxon>
        <taxon>Placobranchoidea</taxon>
        <taxon>Plakobranchidae</taxon>
        <taxon>Elysia</taxon>
    </lineage>
</organism>
<evidence type="ECO:0000256" key="8">
    <source>
        <dbReference type="ARBA" id="ARBA00040444"/>
    </source>
</evidence>
<dbReference type="PANTHER" id="PTHR12596">
    <property type="entry name" value="EXPORTIN 4,7-RELATED"/>
    <property type="match status" value="1"/>
</dbReference>
<keyword evidence="6" id="KW-0653">Protein transport</keyword>
<evidence type="ECO:0000256" key="1">
    <source>
        <dbReference type="ARBA" id="ARBA00004123"/>
    </source>
</evidence>
<dbReference type="SUPFAM" id="SSF48371">
    <property type="entry name" value="ARM repeat"/>
    <property type="match status" value="1"/>
</dbReference>
<evidence type="ECO:0000259" key="10">
    <source>
        <dbReference type="PROSITE" id="PS50166"/>
    </source>
</evidence>
<dbReference type="GO" id="GO:0006611">
    <property type="term" value="P:protein export from nucleus"/>
    <property type="evidence" value="ECO:0007669"/>
    <property type="project" value="TreeGrafter"/>
</dbReference>
<dbReference type="Proteomes" id="UP000762676">
    <property type="component" value="Unassembled WGS sequence"/>
</dbReference>
<feature type="region of interest" description="Disordered" evidence="9">
    <location>
        <begin position="104"/>
        <end position="147"/>
    </location>
</feature>
<evidence type="ECO:0000256" key="6">
    <source>
        <dbReference type="ARBA" id="ARBA00022927"/>
    </source>
</evidence>
<proteinExistence type="inferred from homology"/>
<dbReference type="PROSITE" id="PS50166">
    <property type="entry name" value="IMPORTIN_B_NT"/>
    <property type="match status" value="1"/>
</dbReference>
<dbReference type="AlphaFoldDB" id="A0AAV4HNI5"/>
<keyword evidence="7" id="KW-0539">Nucleus</keyword>
<dbReference type="EMBL" id="BMAT01009093">
    <property type="protein sequence ID" value="GFR98346.1"/>
    <property type="molecule type" value="Genomic_DNA"/>
</dbReference>
<keyword evidence="4" id="KW-0813">Transport</keyword>
<protein>
    <recommendedName>
        <fullName evidence="8">Exportin-4</fullName>
    </recommendedName>
</protein>
<dbReference type="Pfam" id="PF03810">
    <property type="entry name" value="IBN_N"/>
    <property type="match status" value="1"/>
</dbReference>
<name>A0AAV4HNI5_9GAST</name>
<dbReference type="InterPro" id="IPR016024">
    <property type="entry name" value="ARM-type_fold"/>
</dbReference>
<comment type="subcellular location">
    <subcellularLocation>
        <location evidence="2">Cytoplasm</location>
    </subcellularLocation>
    <subcellularLocation>
        <location evidence="1">Nucleus</location>
    </subcellularLocation>
</comment>
<accession>A0AAV4HNI5</accession>
<dbReference type="GO" id="GO:0031267">
    <property type="term" value="F:small GTPase binding"/>
    <property type="evidence" value="ECO:0007669"/>
    <property type="project" value="InterPro"/>
</dbReference>
<dbReference type="GO" id="GO:0005049">
    <property type="term" value="F:nuclear export signal receptor activity"/>
    <property type="evidence" value="ECO:0007669"/>
    <property type="project" value="InterPro"/>
</dbReference>
<dbReference type="InterPro" id="IPR001494">
    <property type="entry name" value="Importin-beta_N"/>
</dbReference>
<dbReference type="PANTHER" id="PTHR12596:SF1">
    <property type="entry name" value="EXPORTIN-4"/>
    <property type="match status" value="1"/>
</dbReference>
<evidence type="ECO:0000256" key="5">
    <source>
        <dbReference type="ARBA" id="ARBA00022490"/>
    </source>
</evidence>
<evidence type="ECO:0000256" key="3">
    <source>
        <dbReference type="ARBA" id="ARBA00009466"/>
    </source>
</evidence>
<dbReference type="InterPro" id="IPR044189">
    <property type="entry name" value="XPO4/7-like"/>
</dbReference>
<keyword evidence="12" id="KW-1185">Reference proteome</keyword>
<evidence type="ECO:0000256" key="4">
    <source>
        <dbReference type="ARBA" id="ARBA00022448"/>
    </source>
</evidence>
<dbReference type="InterPro" id="IPR011989">
    <property type="entry name" value="ARM-like"/>
</dbReference>
<feature type="domain" description="Importin N-terminal" evidence="10">
    <location>
        <begin position="25"/>
        <end position="91"/>
    </location>
</feature>
<keyword evidence="5" id="KW-0963">Cytoplasm</keyword>
<dbReference type="GO" id="GO:0005737">
    <property type="term" value="C:cytoplasm"/>
    <property type="evidence" value="ECO:0007669"/>
    <property type="project" value="UniProtKB-SubCell"/>
</dbReference>
<evidence type="ECO:0000313" key="11">
    <source>
        <dbReference type="EMBL" id="GFR98346.1"/>
    </source>
</evidence>
<dbReference type="Gene3D" id="1.25.10.10">
    <property type="entry name" value="Leucine-rich Repeat Variant"/>
    <property type="match status" value="1"/>
</dbReference>
<evidence type="ECO:0000256" key="2">
    <source>
        <dbReference type="ARBA" id="ARBA00004496"/>
    </source>
</evidence>
<reference evidence="11 12" key="1">
    <citation type="journal article" date="2021" name="Elife">
        <title>Chloroplast acquisition without the gene transfer in kleptoplastic sea slugs, Plakobranchus ocellatus.</title>
        <authorList>
            <person name="Maeda T."/>
            <person name="Takahashi S."/>
            <person name="Yoshida T."/>
            <person name="Shimamura S."/>
            <person name="Takaki Y."/>
            <person name="Nagai Y."/>
            <person name="Toyoda A."/>
            <person name="Suzuki Y."/>
            <person name="Arimoto A."/>
            <person name="Ishii H."/>
            <person name="Satoh N."/>
            <person name="Nishiyama T."/>
            <person name="Hasebe M."/>
            <person name="Maruyama T."/>
            <person name="Minagawa J."/>
            <person name="Obokata J."/>
            <person name="Shigenobu S."/>
        </authorList>
    </citation>
    <scope>NUCLEOTIDE SEQUENCE [LARGE SCALE GENOMIC DNA]</scope>
</reference>